<proteinExistence type="predicted"/>
<dbReference type="GeneID" id="97289732"/>
<dbReference type="Pfam" id="PF04390">
    <property type="entry name" value="LptE"/>
    <property type="match status" value="1"/>
</dbReference>
<dbReference type="STRING" id="556267.HWAG_01528"/>
<name>A0A2N3PL76_9HELI</name>
<dbReference type="EMBL" id="MBPK01000003">
    <property type="protein sequence ID" value="PKT82491.1"/>
    <property type="molecule type" value="Genomic_DNA"/>
</dbReference>
<evidence type="ECO:0000313" key="2">
    <source>
        <dbReference type="Proteomes" id="UP000233350"/>
    </source>
</evidence>
<dbReference type="OrthoDB" id="5347351at2"/>
<comment type="caution">
    <text evidence="1">The sequence shown here is derived from an EMBL/GenBank/DDBJ whole genome shotgun (WGS) entry which is preliminary data.</text>
</comment>
<accession>A0A2N3PL76</accession>
<gene>
    <name evidence="1" type="ORF">BCM31_05765</name>
</gene>
<evidence type="ECO:0000313" key="1">
    <source>
        <dbReference type="EMBL" id="PKT82491.1"/>
    </source>
</evidence>
<evidence type="ECO:0008006" key="3">
    <source>
        <dbReference type="Google" id="ProtNLM"/>
    </source>
</evidence>
<protein>
    <recommendedName>
        <fullName evidence="3">Lipoprotein</fullName>
    </recommendedName>
</protein>
<dbReference type="RefSeq" id="WP_040498833.1">
    <property type="nucleotide sequence ID" value="NZ_CABKOI010000018.1"/>
</dbReference>
<dbReference type="AlphaFoldDB" id="A0A2N3PL76"/>
<reference evidence="1 2" key="1">
    <citation type="submission" date="2016-07" db="EMBL/GenBank/DDBJ databases">
        <title>Detection of Helicobacter winghamensis from caecal content of red fox (Vulpes vulpes).</title>
        <authorList>
            <person name="Zanoni R.G."/>
            <person name="Florio D."/>
            <person name="Caffara M."/>
            <person name="Renzi M."/>
            <person name="Parisi A."/>
            <person name="Pasquali F."/>
            <person name="Manfreda G."/>
        </authorList>
    </citation>
    <scope>NUCLEOTIDE SEQUENCE [LARGE SCALE GENOMIC DNA]</scope>
    <source>
        <strain evidence="1 2">295_13</strain>
    </source>
</reference>
<sequence>MRKITLFIALVICFSACGYKPLAHNTQKTLGDKIYIEVKIDPRDPQNSVTLKDELSKSIFERLHANIVDKDEATSIIEVQLRSVSFNSLAENRTGFATFYRCEVVVEFKYINNLSQKMRVFNKKGFYNFSLNESSIITDSVRLEAINYATLQALDGFISQAGIDGY</sequence>
<keyword evidence="2" id="KW-1185">Reference proteome</keyword>
<dbReference type="GO" id="GO:0019867">
    <property type="term" value="C:outer membrane"/>
    <property type="evidence" value="ECO:0007669"/>
    <property type="project" value="InterPro"/>
</dbReference>
<dbReference type="InterPro" id="IPR007485">
    <property type="entry name" value="LPS_assembly_LptE"/>
</dbReference>
<organism evidence="1 2">
    <name type="scientific">Helicobacter winghamensis</name>
    <dbReference type="NCBI Taxonomy" id="157268"/>
    <lineage>
        <taxon>Bacteria</taxon>
        <taxon>Pseudomonadati</taxon>
        <taxon>Campylobacterota</taxon>
        <taxon>Epsilonproteobacteria</taxon>
        <taxon>Campylobacterales</taxon>
        <taxon>Helicobacteraceae</taxon>
        <taxon>Helicobacter</taxon>
    </lineage>
</organism>
<dbReference type="GO" id="GO:0043165">
    <property type="term" value="P:Gram-negative-bacterium-type cell outer membrane assembly"/>
    <property type="evidence" value="ECO:0007669"/>
    <property type="project" value="InterPro"/>
</dbReference>
<dbReference type="Proteomes" id="UP000233350">
    <property type="component" value="Unassembled WGS sequence"/>
</dbReference>